<dbReference type="Pfam" id="PF15232">
    <property type="entry name" value="DUF4585"/>
    <property type="match status" value="1"/>
</dbReference>
<feature type="compositionally biased region" description="Low complexity" evidence="1">
    <location>
        <begin position="1021"/>
        <end position="1030"/>
    </location>
</feature>
<sequence length="1118" mass="125610">KSSGHRKHSDGGFSDTSSGGSFLDETDREVSNLTDRAFRSLCIGDEAVYNDSDLSLSSPSTYSDRQLAFCRYREEREREDRKRAAQENFNFSVQQYGQDWITAVVSATFQHSLVETSQLGKSLREEELSFHSNGATELSSQQRRSHSRVSSLIRAFNSDGHRDGAGAEDNIRERDDGTSWDKSALMSIQRELSEFSYQQNFNHHFHPAGPFSCRDPNFYSSEAEAVAQMSHSYMRSSQTKHIMSAQANCNSNFFIHSEFSPFQLWRDYNRFPFRQAEVSGFMHYSEFPKWYQTPMYNELSLENQAHGRHRDIRQSRNHLEYQVPLTAPRSISTSSQIQRASAVEKRCESELAVHHPHRKWTQSLGTNKLPPHRPSTASPSTEMSRRVRDTIGSVKALQQKGNNTLTAETNTVGSNKANSFRIGNQLTPSVQQHQDVDTSRLHQHEVSPQPVEHPPVRAESRGATPDVRMSSYRSRATSLLFNLKDNRKRVKSTYSPTKFKGLDTAERNQQPHGQEPHETAFTRQSKCNAKGSVCKECLKQENLHGGEKEQVKDANLEQNYNRFTDQYEKKNQPNPKFIEENASTIAMTNQQEEEKQMKGEKERVLKLTDEPTNVTEKVPKKLKTEQAEKEKLKEEHIKTELAKTEAPEQKTCWRGKDMAVAPLRALSQREKAQTKHQLEPSGVQKEPDKNLETGDNTVTSKEPAERQNSGNQNLTSAHSEEDKQMILSAEEQKRVKARDRQEMDKETAQKTDALQYFAITSTNRETRSREKQLSSASPLQQQNKKQGELESPNDLLYQRHYRPHAAASPAPTLPRSNTSSPAPGAKPLMFRVKDNTIRGSSLTKSVKPRFHKNFGEDFLMGSTFDGASDKAEDDQEIIRRNAGTPLSRFVAFSESAALFSPSSLQDYSSTTPQLRPYSRRSMATDDDESRSVISSMSEDVESFATSASDLTEMHGPFDFDRPESACSFSSDVSRSLGKPPAVPPKSEKALRRAQRLTSRRMKKELSKAAEGNPVGVGKEVSSIPSSSSSSNEASPHATGPISIPSPSPHAGSAVPHHASSPASKAAAQSTNYPLTQRKVLQDLGSGQFFVVDVPVQVKTKTFFDPETGKYVQLNVRQT</sequence>
<dbReference type="GO" id="GO:0070886">
    <property type="term" value="P:positive regulation of calcineurin-NFAT signaling cascade"/>
    <property type="evidence" value="ECO:0007669"/>
    <property type="project" value="TreeGrafter"/>
</dbReference>
<feature type="region of interest" description="Disordered" evidence="1">
    <location>
        <begin position="157"/>
        <end position="177"/>
    </location>
</feature>
<feature type="compositionally biased region" description="Basic and acidic residues" evidence="1">
    <location>
        <begin position="617"/>
        <end position="648"/>
    </location>
</feature>
<feature type="compositionally biased region" description="Basic residues" evidence="1">
    <location>
        <begin position="991"/>
        <end position="1002"/>
    </location>
</feature>
<feature type="region of interest" description="Disordered" evidence="1">
    <location>
        <begin position="902"/>
        <end position="1070"/>
    </location>
</feature>
<feature type="compositionally biased region" description="Polar residues" evidence="1">
    <location>
        <begin position="902"/>
        <end position="913"/>
    </location>
</feature>
<feature type="compositionally biased region" description="Basic and acidic residues" evidence="1">
    <location>
        <begin position="434"/>
        <end position="445"/>
    </location>
</feature>
<feature type="compositionally biased region" description="Polar residues" evidence="1">
    <location>
        <begin position="931"/>
        <end position="949"/>
    </location>
</feature>
<feature type="compositionally biased region" description="Low complexity" evidence="1">
    <location>
        <begin position="1048"/>
        <end position="1069"/>
    </location>
</feature>
<accession>A0A096MCU7</accession>
<evidence type="ECO:0000313" key="4">
    <source>
        <dbReference type="Proteomes" id="UP000028760"/>
    </source>
</evidence>
<feature type="region of interest" description="Disordered" evidence="1">
    <location>
        <begin position="612"/>
        <end position="829"/>
    </location>
</feature>
<dbReference type="PANTHER" id="PTHR33775">
    <property type="entry name" value="CARDIAC-ENRICHED FHL2-INTERACTING PROTEIN-RELATED"/>
    <property type="match status" value="1"/>
</dbReference>
<feature type="region of interest" description="Disordered" evidence="1">
    <location>
        <begin position="500"/>
        <end position="523"/>
    </location>
</feature>
<feature type="region of interest" description="Disordered" evidence="1">
    <location>
        <begin position="400"/>
        <end position="471"/>
    </location>
</feature>
<feature type="region of interest" description="Disordered" evidence="1">
    <location>
        <begin position="1"/>
        <end position="26"/>
    </location>
</feature>
<dbReference type="EMBL" id="AYCK01002056">
    <property type="status" value="NOT_ANNOTATED_CDS"/>
    <property type="molecule type" value="Genomic_DNA"/>
</dbReference>
<reference evidence="4" key="1">
    <citation type="submission" date="2013-10" db="EMBL/GenBank/DDBJ databases">
        <authorList>
            <person name="Schartl M."/>
            <person name="Warren W."/>
        </authorList>
    </citation>
    <scope>NUCLEOTIDE SEQUENCE [LARGE SCALE GENOMIC DNA]</scope>
    <source>
        <strain evidence="4">female</strain>
    </source>
</reference>
<feature type="compositionally biased region" description="Polar residues" evidence="1">
    <location>
        <begin position="773"/>
        <end position="784"/>
    </location>
</feature>
<feature type="domain" description="DUF4585" evidence="2">
    <location>
        <begin position="1072"/>
        <end position="1117"/>
    </location>
</feature>
<dbReference type="AlphaFoldDB" id="A0A096MCU7"/>
<dbReference type="InterPro" id="IPR052303">
    <property type="entry name" value="CEFIP"/>
</dbReference>
<organism evidence="3 4">
    <name type="scientific">Poecilia formosa</name>
    <name type="common">Amazon molly</name>
    <name type="synonym">Limia formosa</name>
    <dbReference type="NCBI Taxonomy" id="48698"/>
    <lineage>
        <taxon>Eukaryota</taxon>
        <taxon>Metazoa</taxon>
        <taxon>Chordata</taxon>
        <taxon>Craniata</taxon>
        <taxon>Vertebrata</taxon>
        <taxon>Euteleostomi</taxon>
        <taxon>Actinopterygii</taxon>
        <taxon>Neopterygii</taxon>
        <taxon>Teleostei</taxon>
        <taxon>Neoteleostei</taxon>
        <taxon>Acanthomorphata</taxon>
        <taxon>Ovalentaria</taxon>
        <taxon>Atherinomorphae</taxon>
        <taxon>Cyprinodontiformes</taxon>
        <taxon>Poeciliidae</taxon>
        <taxon>Poeciliinae</taxon>
        <taxon>Poecilia</taxon>
    </lineage>
</organism>
<feature type="compositionally biased region" description="Low complexity" evidence="1">
    <location>
        <begin position="11"/>
        <end position="22"/>
    </location>
</feature>
<dbReference type="GeneTree" id="ENSGT00730000111333"/>
<evidence type="ECO:0000256" key="1">
    <source>
        <dbReference type="SAM" id="MobiDB-lite"/>
    </source>
</evidence>
<evidence type="ECO:0000313" key="3">
    <source>
        <dbReference type="Ensembl" id="ENSPFOP00000029238.1"/>
    </source>
</evidence>
<feature type="compositionally biased region" description="Basic and acidic residues" evidence="1">
    <location>
        <begin position="951"/>
        <end position="963"/>
    </location>
</feature>
<feature type="region of interest" description="Disordered" evidence="1">
    <location>
        <begin position="348"/>
        <end position="385"/>
    </location>
</feature>
<feature type="compositionally biased region" description="Basic and acidic residues" evidence="1">
    <location>
        <begin position="718"/>
        <end position="749"/>
    </location>
</feature>
<dbReference type="PANTHER" id="PTHR33775:SF2">
    <property type="entry name" value="CARDIAC-ENRICHED FHL2-INTERACTING PROTEIN"/>
    <property type="match status" value="1"/>
</dbReference>
<dbReference type="GO" id="GO:0030018">
    <property type="term" value="C:Z disc"/>
    <property type="evidence" value="ECO:0007669"/>
    <property type="project" value="TreeGrafter"/>
</dbReference>
<proteinExistence type="predicted"/>
<protein>
    <recommendedName>
        <fullName evidence="2">DUF4585 domain-containing protein</fullName>
    </recommendedName>
</protein>
<reference evidence="3" key="2">
    <citation type="submission" date="2025-08" db="UniProtKB">
        <authorList>
            <consortium name="Ensembl"/>
        </authorList>
    </citation>
    <scope>IDENTIFICATION</scope>
</reference>
<reference evidence="3" key="3">
    <citation type="submission" date="2025-09" db="UniProtKB">
        <authorList>
            <consortium name="Ensembl"/>
        </authorList>
    </citation>
    <scope>IDENTIFICATION</scope>
</reference>
<feature type="compositionally biased region" description="Basic and acidic residues" evidence="1">
    <location>
        <begin position="667"/>
        <end position="678"/>
    </location>
</feature>
<name>A0A096MCU7_POEFO</name>
<keyword evidence="4" id="KW-1185">Reference proteome</keyword>
<dbReference type="Ensembl" id="ENSPFOT00000030666.1">
    <property type="protein sequence ID" value="ENSPFOP00000029238.1"/>
    <property type="gene ID" value="ENSPFOG00000021744.1"/>
</dbReference>
<dbReference type="InterPro" id="IPR027838">
    <property type="entry name" value="DUF4585"/>
</dbReference>
<feature type="compositionally biased region" description="Polar residues" evidence="1">
    <location>
        <begin position="693"/>
        <end position="717"/>
    </location>
</feature>
<dbReference type="Proteomes" id="UP000028760">
    <property type="component" value="Unassembled WGS sequence"/>
</dbReference>
<feature type="compositionally biased region" description="Polar residues" evidence="1">
    <location>
        <begin position="400"/>
        <end position="433"/>
    </location>
</feature>
<feature type="compositionally biased region" description="Basic and acidic residues" evidence="1">
    <location>
        <begin position="159"/>
        <end position="177"/>
    </location>
</feature>
<evidence type="ECO:0000259" key="2">
    <source>
        <dbReference type="Pfam" id="PF15232"/>
    </source>
</evidence>